<evidence type="ECO:0000313" key="4">
    <source>
        <dbReference type="Proteomes" id="UP001140949"/>
    </source>
</evidence>
<dbReference type="Gene3D" id="3.40.50.11980">
    <property type="match status" value="1"/>
</dbReference>
<gene>
    <name evidence="1" type="ORF">M6B38_232835</name>
    <name evidence="3" type="ORF">M6B38_278975</name>
    <name evidence="2" type="ORF">M6B38_326170</name>
</gene>
<name>A0AAX6I095_IRIPA</name>
<keyword evidence="4" id="KW-1185">Reference proteome</keyword>
<comment type="caution">
    <text evidence="3">The sequence shown here is derived from an EMBL/GenBank/DDBJ whole genome shotgun (WGS) entry which is preliminary data.</text>
</comment>
<dbReference type="EMBL" id="JANAVB010042278">
    <property type="protein sequence ID" value="KAJ6794492.1"/>
    <property type="molecule type" value="Genomic_DNA"/>
</dbReference>
<proteinExistence type="predicted"/>
<accession>A0AAX6I095</accession>
<evidence type="ECO:0000313" key="1">
    <source>
        <dbReference type="EMBL" id="KAJ6794492.1"/>
    </source>
</evidence>
<evidence type="ECO:0000313" key="3">
    <source>
        <dbReference type="EMBL" id="KAJ6846164.1"/>
    </source>
</evidence>
<dbReference type="EMBL" id="JANAVB010005599">
    <property type="protein sequence ID" value="KAJ6846164.1"/>
    <property type="molecule type" value="Genomic_DNA"/>
</dbReference>
<organism evidence="3 4">
    <name type="scientific">Iris pallida</name>
    <name type="common">Sweet iris</name>
    <dbReference type="NCBI Taxonomy" id="29817"/>
    <lineage>
        <taxon>Eukaryota</taxon>
        <taxon>Viridiplantae</taxon>
        <taxon>Streptophyta</taxon>
        <taxon>Embryophyta</taxon>
        <taxon>Tracheophyta</taxon>
        <taxon>Spermatophyta</taxon>
        <taxon>Magnoliopsida</taxon>
        <taxon>Liliopsida</taxon>
        <taxon>Asparagales</taxon>
        <taxon>Iridaceae</taxon>
        <taxon>Iridoideae</taxon>
        <taxon>Irideae</taxon>
        <taxon>Iris</taxon>
    </lineage>
</organism>
<dbReference type="Proteomes" id="UP001140949">
    <property type="component" value="Unassembled WGS sequence"/>
</dbReference>
<reference evidence="3" key="1">
    <citation type="journal article" date="2023" name="GigaByte">
        <title>Genome assembly of the bearded iris, Iris pallida Lam.</title>
        <authorList>
            <person name="Bruccoleri R.E."/>
            <person name="Oakeley E.J."/>
            <person name="Faust A.M.E."/>
            <person name="Altorfer M."/>
            <person name="Dessus-Babus S."/>
            <person name="Burckhardt D."/>
            <person name="Oertli M."/>
            <person name="Naumann U."/>
            <person name="Petersen F."/>
            <person name="Wong J."/>
        </authorList>
    </citation>
    <scope>NUCLEOTIDE SEQUENCE</scope>
    <source>
        <strain evidence="3">GSM-AAB239-AS_SAM_17_03QT</strain>
    </source>
</reference>
<keyword evidence="3" id="KW-0223">Dioxygenase</keyword>
<keyword evidence="3" id="KW-0560">Oxidoreductase</keyword>
<protein>
    <submittedName>
        <fullName evidence="3">Carotenoid 9,10(9',10')-cleavage dioxygenase 1</fullName>
    </submittedName>
</protein>
<dbReference type="GO" id="GO:0051213">
    <property type="term" value="F:dioxygenase activity"/>
    <property type="evidence" value="ECO:0007669"/>
    <property type="project" value="UniProtKB-KW"/>
</dbReference>
<sequence>MMVESLNEKVIEKWKNADAIYATPTGSNDNWFNASEAIHEGDGNSLGFGSQKHRIIIQLASISILLRELVVDIKRHRHLVSLSEILKISWPDFCIGIPFLLLLCKPPAVMAAIILNMARIYILLEAGKIKQRLQQHERV</sequence>
<dbReference type="EMBL" id="JANAVB010011999">
    <property type="protein sequence ID" value="KAJ6836568.1"/>
    <property type="molecule type" value="Genomic_DNA"/>
</dbReference>
<reference evidence="3" key="2">
    <citation type="submission" date="2023-04" db="EMBL/GenBank/DDBJ databases">
        <authorList>
            <person name="Bruccoleri R.E."/>
            <person name="Oakeley E.J."/>
            <person name="Faust A.-M."/>
            <person name="Dessus-Babus S."/>
            <person name="Altorfer M."/>
            <person name="Burckhardt D."/>
            <person name="Oertli M."/>
            <person name="Naumann U."/>
            <person name="Petersen F."/>
            <person name="Wong J."/>
        </authorList>
    </citation>
    <scope>NUCLEOTIDE SEQUENCE</scope>
    <source>
        <strain evidence="3">GSM-AAB239-AS_SAM_17_03QT</strain>
        <tissue evidence="3">Leaf</tissue>
    </source>
</reference>
<dbReference type="AlphaFoldDB" id="A0AAX6I095"/>
<evidence type="ECO:0000313" key="2">
    <source>
        <dbReference type="EMBL" id="KAJ6836568.1"/>
    </source>
</evidence>